<dbReference type="EMBL" id="FQZP01000066">
    <property type="protein sequence ID" value="SHJ52529.1"/>
    <property type="molecule type" value="Genomic_DNA"/>
</dbReference>
<comment type="function">
    <text evidence="2 3">Might take part in the signal recognition particle (SRP) pathway. This is inferred from the conservation of its genetic proximity to ftsY/ffh. May be a regulatory protein.</text>
</comment>
<comment type="similarity">
    <text evidence="1 3">Belongs to the UPF0122 family.</text>
</comment>
<keyword evidence="5" id="KW-1185">Reference proteome</keyword>
<dbReference type="InterPro" id="IPR007394">
    <property type="entry name" value="UPF0122"/>
</dbReference>
<dbReference type="PANTHER" id="PTHR40083">
    <property type="entry name" value="UPF0122 PROTEIN CBO2450/CLC_2298"/>
    <property type="match status" value="1"/>
</dbReference>
<dbReference type="AlphaFoldDB" id="A0A1M6K0P9"/>
<dbReference type="RefSeq" id="WP_149679607.1">
    <property type="nucleotide sequence ID" value="NZ_DAONMB010000078.1"/>
</dbReference>
<dbReference type="InterPro" id="IPR054831">
    <property type="entry name" value="UPF0122_fam_protein"/>
</dbReference>
<dbReference type="PANTHER" id="PTHR40083:SF1">
    <property type="entry name" value="UPF0122 PROTEIN YLXM"/>
    <property type="match status" value="1"/>
</dbReference>
<organism evidence="4 5">
    <name type="scientific">Thermoclostridium caenicola</name>
    <dbReference type="NCBI Taxonomy" id="659425"/>
    <lineage>
        <taxon>Bacteria</taxon>
        <taxon>Bacillati</taxon>
        <taxon>Bacillota</taxon>
        <taxon>Clostridia</taxon>
        <taxon>Eubacteriales</taxon>
        <taxon>Oscillospiraceae</taxon>
        <taxon>Thermoclostridium</taxon>
    </lineage>
</organism>
<dbReference type="NCBIfam" id="NF045758">
    <property type="entry name" value="YlxM"/>
    <property type="match status" value="1"/>
</dbReference>
<dbReference type="SUPFAM" id="SSF88659">
    <property type="entry name" value="Sigma3 and sigma4 domains of RNA polymerase sigma factors"/>
    <property type="match status" value="1"/>
</dbReference>
<protein>
    <recommendedName>
        <fullName evidence="3">UPF0122 protein SAMN05444373_10664</fullName>
    </recommendedName>
</protein>
<dbReference type="OrthoDB" id="6392at2"/>
<accession>A0A1M6K0P9</accession>
<evidence type="ECO:0000256" key="1">
    <source>
        <dbReference type="ARBA" id="ARBA00008720"/>
    </source>
</evidence>
<dbReference type="Gene3D" id="1.10.10.10">
    <property type="entry name" value="Winged helix-like DNA-binding domain superfamily/Winged helix DNA-binding domain"/>
    <property type="match status" value="1"/>
</dbReference>
<name>A0A1M6K0P9_9FIRM</name>
<dbReference type="InterPro" id="IPR013324">
    <property type="entry name" value="RNA_pol_sigma_r3/r4-like"/>
</dbReference>
<gene>
    <name evidence="4" type="ORF">SAMN05444373_10664</name>
</gene>
<evidence type="ECO:0000256" key="3">
    <source>
        <dbReference type="HAMAP-Rule" id="MF_00245"/>
    </source>
</evidence>
<evidence type="ECO:0000313" key="5">
    <source>
        <dbReference type="Proteomes" id="UP000324781"/>
    </source>
</evidence>
<dbReference type="InterPro" id="IPR036388">
    <property type="entry name" value="WH-like_DNA-bd_sf"/>
</dbReference>
<evidence type="ECO:0000256" key="2">
    <source>
        <dbReference type="ARBA" id="ARBA00024764"/>
    </source>
</evidence>
<dbReference type="HAMAP" id="MF_00245">
    <property type="entry name" value="UPF0122"/>
    <property type="match status" value="1"/>
</dbReference>
<evidence type="ECO:0000313" key="4">
    <source>
        <dbReference type="EMBL" id="SHJ52529.1"/>
    </source>
</evidence>
<reference evidence="4 5" key="1">
    <citation type="submission" date="2016-11" db="EMBL/GenBank/DDBJ databases">
        <authorList>
            <person name="Varghese N."/>
            <person name="Submissions S."/>
        </authorList>
    </citation>
    <scope>NUCLEOTIDE SEQUENCE [LARGE SCALE GENOMIC DNA]</scope>
    <source>
        <strain evidence="4 5">DSM 19027</strain>
    </source>
</reference>
<sequence>MKDNIKADAAVAEEPRFFEVSMLLDFYGQLLTARQYEILDLYYNNDYSLAEIAEELGISRQGVHDSIRKGRAALEAYEARLGLVERFREQEESMRKALACLNRVEREVPQAAENKSFQEAVKVLGKVMDSL</sequence>
<dbReference type="Pfam" id="PF04297">
    <property type="entry name" value="UPF0122"/>
    <property type="match status" value="1"/>
</dbReference>
<dbReference type="Proteomes" id="UP000324781">
    <property type="component" value="Unassembled WGS sequence"/>
</dbReference>
<proteinExistence type="inferred from homology"/>